<dbReference type="Proteomes" id="UP000007323">
    <property type="component" value="Segment"/>
</dbReference>
<evidence type="ECO:0000313" key="1">
    <source>
        <dbReference type="EMBL" id="AEY69630.1"/>
    </source>
</evidence>
<proteinExistence type="predicted"/>
<sequence>MQFQLKQFNDVRYSRCVEAAQLEVTEDDGKTSILLWMSRDHIEKNVCDFGPHPDLLLAYKLYGRPPEMLVDMWRSHGSGKWLRPCEPARCSLGYYAHVDYPGHLTDEAFSRWTQLTGLEFAAAWMESDPDAEELMRRYGAGDNDILAWEPAKPEGDGWFVGSIHESDDGGPVCVWLRHKGAQA</sequence>
<dbReference type="EMBL" id="JN585957">
    <property type="protein sequence ID" value="AEY69630.1"/>
    <property type="molecule type" value="Genomic_DNA"/>
</dbReference>
<keyword evidence="2" id="KW-1185">Reference proteome</keyword>
<accession>H2DE71</accession>
<gene>
    <name evidence="1" type="ORF">PEp14_00041</name>
</gene>
<dbReference type="RefSeq" id="YP_005098445.1">
    <property type="nucleotide sequence ID" value="NC_016767.1"/>
</dbReference>
<name>H2DE71_9CAUD</name>
<protein>
    <submittedName>
        <fullName evidence="1">Uncharacterized protein</fullName>
    </submittedName>
</protein>
<organism evidence="1 2">
    <name type="scientific">Erwinia phage PEp14</name>
    <dbReference type="NCBI Taxonomy" id="1131315"/>
    <lineage>
        <taxon>Viruses</taxon>
        <taxon>Duplodnaviria</taxon>
        <taxon>Heunggongvirae</taxon>
        <taxon>Uroviricota</taxon>
        <taxon>Caudoviricetes</taxon>
        <taxon>Pavtokvirus</taxon>
        <taxon>Pavtokvirus PEp14</taxon>
    </lineage>
</organism>
<dbReference type="KEGG" id="vg:11605350"/>
<reference evidence="1 2" key="1">
    <citation type="submission" date="2011-08" db="EMBL/GenBank/DDBJ databases">
        <authorList>
            <person name="Kim I.-G."/>
            <person name="Rhim S.-L."/>
        </authorList>
    </citation>
    <scope>NUCLEOTIDE SEQUENCE [LARGE SCALE GENOMIC DNA]</scope>
</reference>
<dbReference type="GeneID" id="11605350"/>
<evidence type="ECO:0000313" key="2">
    <source>
        <dbReference type="Proteomes" id="UP000007323"/>
    </source>
</evidence>
<dbReference type="OrthoDB" id="28129at10239"/>